<dbReference type="Proteomes" id="UP001229955">
    <property type="component" value="Chromosome"/>
</dbReference>
<accession>A0AA49Q4R5</accession>
<proteinExistence type="predicted"/>
<dbReference type="RefSeq" id="WP_367887939.1">
    <property type="nucleotide sequence ID" value="NZ_CP130612.1"/>
</dbReference>
<keyword evidence="4" id="KW-1185">Reference proteome</keyword>
<evidence type="ECO:0000313" key="2">
    <source>
        <dbReference type="EMBL" id="WKW12132.1"/>
    </source>
</evidence>
<evidence type="ECO:0000313" key="4">
    <source>
        <dbReference type="Proteomes" id="UP001229955"/>
    </source>
</evidence>
<evidence type="ECO:0000313" key="3">
    <source>
        <dbReference type="EMBL" id="WKW15041.1"/>
    </source>
</evidence>
<feature type="compositionally biased region" description="Low complexity" evidence="1">
    <location>
        <begin position="1"/>
        <end position="16"/>
    </location>
</feature>
<dbReference type="EMBL" id="CP130613">
    <property type="protein sequence ID" value="WKW15041.1"/>
    <property type="molecule type" value="Genomic_DNA"/>
</dbReference>
<organism evidence="2">
    <name type="scientific">Pseudogemmatithrix spongiicola</name>
    <dbReference type="NCBI Taxonomy" id="3062599"/>
    <lineage>
        <taxon>Bacteria</taxon>
        <taxon>Pseudomonadati</taxon>
        <taxon>Gemmatimonadota</taxon>
        <taxon>Gemmatimonadia</taxon>
        <taxon>Gemmatimonadales</taxon>
        <taxon>Gemmatimonadaceae</taxon>
        <taxon>Pseudogemmatithrix</taxon>
    </lineage>
</organism>
<dbReference type="AlphaFoldDB" id="A0AA49Q4R5"/>
<evidence type="ECO:0000256" key="1">
    <source>
        <dbReference type="SAM" id="MobiDB-lite"/>
    </source>
</evidence>
<sequence length="105" mass="11542">MRASGATPTPAAGGAARKPINPFLSNDPNLKARRLARALVSDMIAYLPDKREQGLRDGTLKALFKEEIKKSYEEYVDQVGKDFADSTTHFQEALNDLLAGGQKMF</sequence>
<protein>
    <submittedName>
        <fullName evidence="2">Uncharacterized protein</fullName>
    </submittedName>
</protein>
<accession>A0AA49Q7R3</accession>
<gene>
    <name evidence="2" type="ORF">Strain138_001412</name>
    <name evidence="3" type="ORF">Strain318_001412</name>
</gene>
<dbReference type="KEGG" id="pspc:Strain318_001412"/>
<dbReference type="EMBL" id="CP130612">
    <property type="protein sequence ID" value="WKW12132.1"/>
    <property type="molecule type" value="Genomic_DNA"/>
</dbReference>
<reference evidence="2" key="1">
    <citation type="submission" date="2023-07" db="EMBL/GenBank/DDBJ databases">
        <authorList>
            <person name="Haufschild T."/>
            <person name="Kallscheuer N."/>
            <person name="Hammer J."/>
            <person name="Kohn T."/>
            <person name="Kabuu M."/>
            <person name="Jogler M."/>
            <person name="Wohfarth N."/>
            <person name="Heuer A."/>
            <person name="Rohde M."/>
            <person name="van Teeseling M.C.F."/>
            <person name="Jogler C."/>
        </authorList>
    </citation>
    <scope>NUCLEOTIDE SEQUENCE</scope>
    <source>
        <strain evidence="2">Strain 138</strain>
        <strain evidence="3">Strain 318</strain>
    </source>
</reference>
<name>A0AA49Q4R5_9BACT</name>
<feature type="region of interest" description="Disordered" evidence="1">
    <location>
        <begin position="1"/>
        <end position="23"/>
    </location>
</feature>